<gene>
    <name evidence="4 8" type="primary">truA</name>
    <name evidence="8" type="ORF">HALOF300_02246</name>
</gene>
<comment type="subunit">
    <text evidence="4">Homodimer.</text>
</comment>
<comment type="caution">
    <text evidence="4">Lacks conserved residue(s) required for the propagation of feature annotation.</text>
</comment>
<reference evidence="8 9" key="1">
    <citation type="submission" date="2019-11" db="EMBL/GenBank/DDBJ databases">
        <authorList>
            <person name="Criscuolo A."/>
        </authorList>
    </citation>
    <scope>NUCLEOTIDE SEQUENCE [LARGE SCALE GENOMIC DNA]</scope>
    <source>
        <strain evidence="8">CIP111667</strain>
    </source>
</reference>
<organism evidence="8 9">
    <name type="scientific">Occultella aeris</name>
    <dbReference type="NCBI Taxonomy" id="2761496"/>
    <lineage>
        <taxon>Bacteria</taxon>
        <taxon>Bacillati</taxon>
        <taxon>Actinomycetota</taxon>
        <taxon>Actinomycetes</taxon>
        <taxon>Micrococcales</taxon>
        <taxon>Ruaniaceae</taxon>
        <taxon>Occultella</taxon>
    </lineage>
</organism>
<keyword evidence="9" id="KW-1185">Reference proteome</keyword>
<feature type="compositionally biased region" description="Low complexity" evidence="6">
    <location>
        <begin position="23"/>
        <end position="33"/>
    </location>
</feature>
<feature type="active site" description="Nucleophile" evidence="4">
    <location>
        <position position="89"/>
    </location>
</feature>
<evidence type="ECO:0000259" key="7">
    <source>
        <dbReference type="Pfam" id="PF01416"/>
    </source>
</evidence>
<dbReference type="EC" id="5.4.99.12" evidence="4"/>
<proteinExistence type="inferred from homology"/>
<keyword evidence="3 4" id="KW-0413">Isomerase</keyword>
<dbReference type="InterPro" id="IPR020094">
    <property type="entry name" value="TruA/RsuA/RluB/E/F_N"/>
</dbReference>
<evidence type="ECO:0000256" key="4">
    <source>
        <dbReference type="HAMAP-Rule" id="MF_00171"/>
    </source>
</evidence>
<evidence type="ECO:0000313" key="9">
    <source>
        <dbReference type="Proteomes" id="UP000419743"/>
    </source>
</evidence>
<evidence type="ECO:0000256" key="1">
    <source>
        <dbReference type="ARBA" id="ARBA00009375"/>
    </source>
</evidence>
<dbReference type="RefSeq" id="WP_156741012.1">
    <property type="nucleotide sequence ID" value="NZ_CACRYJ010000030.1"/>
</dbReference>
<comment type="similarity">
    <text evidence="1 4 5">Belongs to the tRNA pseudouridine synthase TruA family.</text>
</comment>
<feature type="region of interest" description="Disordered" evidence="6">
    <location>
        <begin position="1"/>
        <end position="34"/>
    </location>
</feature>
<dbReference type="Pfam" id="PF01416">
    <property type="entry name" value="PseudoU_synth_1"/>
    <property type="match status" value="1"/>
</dbReference>
<evidence type="ECO:0000256" key="3">
    <source>
        <dbReference type="ARBA" id="ARBA00023235"/>
    </source>
</evidence>
<dbReference type="FunFam" id="3.30.70.660:FF:000003">
    <property type="entry name" value="tRNA pseudouridine synthase A"/>
    <property type="match status" value="1"/>
</dbReference>
<comment type="function">
    <text evidence="4">Formation of pseudouridine at positions 38, 39 and 40 in the anticodon stem and loop of transfer RNAs.</text>
</comment>
<dbReference type="GO" id="GO:0160147">
    <property type="term" value="F:tRNA pseudouridine(38-40) synthase activity"/>
    <property type="evidence" value="ECO:0007669"/>
    <property type="project" value="UniProtKB-EC"/>
</dbReference>
<evidence type="ECO:0000313" key="8">
    <source>
        <dbReference type="EMBL" id="VZO37143.1"/>
    </source>
</evidence>
<dbReference type="CDD" id="cd02570">
    <property type="entry name" value="PseudoU_synth_EcTruA"/>
    <property type="match status" value="1"/>
</dbReference>
<dbReference type="EMBL" id="CACRYJ010000030">
    <property type="protein sequence ID" value="VZO37143.1"/>
    <property type="molecule type" value="Genomic_DNA"/>
</dbReference>
<feature type="domain" description="Pseudouridine synthase I TruA alpha/beta" evidence="7">
    <location>
        <begin position="192"/>
        <end position="295"/>
    </location>
</feature>
<protein>
    <recommendedName>
        <fullName evidence="4">tRNA pseudouridine synthase A</fullName>
        <ecNumber evidence="4">5.4.99.12</ecNumber>
    </recommendedName>
    <alternativeName>
        <fullName evidence="4">tRNA pseudouridine(38-40) synthase</fullName>
    </alternativeName>
    <alternativeName>
        <fullName evidence="4">tRNA pseudouridylate synthase I</fullName>
    </alternativeName>
    <alternativeName>
        <fullName evidence="4">tRNA-uridine isomerase I</fullName>
    </alternativeName>
</protein>
<accession>A0A7M4DJD9</accession>
<dbReference type="Gene3D" id="3.30.70.580">
    <property type="entry name" value="Pseudouridine synthase I, catalytic domain, N-terminal subdomain"/>
    <property type="match status" value="1"/>
</dbReference>
<dbReference type="GO" id="GO:0003723">
    <property type="term" value="F:RNA binding"/>
    <property type="evidence" value="ECO:0007669"/>
    <property type="project" value="InterPro"/>
</dbReference>
<dbReference type="NCBIfam" id="TIGR00071">
    <property type="entry name" value="hisT_truA"/>
    <property type="match status" value="1"/>
</dbReference>
<name>A0A7M4DJD9_9MICO</name>
<feature type="binding site" evidence="4">
    <location>
        <position position="158"/>
    </location>
    <ligand>
        <name>substrate</name>
    </ligand>
</feature>
<dbReference type="SUPFAM" id="SSF55120">
    <property type="entry name" value="Pseudouridine synthase"/>
    <property type="match status" value="1"/>
</dbReference>
<sequence>MSPDSDAQNPPDRDTAPAPEPSPAGGERPAPASDAVVRVRLDVAYDGTDLAGWAIQPGQRTVQGDIEAALARVLRLPEPPRLTVAGRTDAGVHARGQVAHVDLPRGAWEATPGRSDRTSGVALARRLMAVLAPDIVVRSVTPAPDGFDARFSAIWRRYCYRLADRIGDRDPLSRTGVTWYKRELDVDAMDAAARALVGEHDFAAYCKPRRGATTIRTLQEFRWHRDRESGLIEARVRADAFCHSMVRALVGGCLVVGEGRAEPDWPALILAAARRDPRVTVAPARGLTLEEVAYPPDGELAERARVARAVRTLPKRPSGPV</sequence>
<evidence type="ECO:0000256" key="2">
    <source>
        <dbReference type="ARBA" id="ARBA00022694"/>
    </source>
</evidence>
<dbReference type="Proteomes" id="UP000419743">
    <property type="component" value="Unassembled WGS sequence"/>
</dbReference>
<dbReference type="Gene3D" id="3.30.70.660">
    <property type="entry name" value="Pseudouridine synthase I, catalytic domain, C-terminal subdomain"/>
    <property type="match status" value="1"/>
</dbReference>
<dbReference type="GO" id="GO:0031119">
    <property type="term" value="P:tRNA pseudouridine synthesis"/>
    <property type="evidence" value="ECO:0007669"/>
    <property type="project" value="UniProtKB-UniRule"/>
</dbReference>
<keyword evidence="2 4" id="KW-0819">tRNA processing</keyword>
<evidence type="ECO:0000256" key="6">
    <source>
        <dbReference type="SAM" id="MobiDB-lite"/>
    </source>
</evidence>
<dbReference type="InterPro" id="IPR020103">
    <property type="entry name" value="PsdUridine_synth_cat_dom_sf"/>
</dbReference>
<dbReference type="InterPro" id="IPR020095">
    <property type="entry name" value="PsdUridine_synth_TruA_C"/>
</dbReference>
<comment type="caution">
    <text evidence="8">The sequence shown here is derived from an EMBL/GenBank/DDBJ whole genome shotgun (WGS) entry which is preliminary data.</text>
</comment>
<dbReference type="InterPro" id="IPR001406">
    <property type="entry name" value="PsdUridine_synth_TruA"/>
</dbReference>
<dbReference type="PANTHER" id="PTHR11142:SF0">
    <property type="entry name" value="TRNA PSEUDOURIDINE SYNTHASE-LIKE 1"/>
    <property type="match status" value="1"/>
</dbReference>
<dbReference type="AlphaFoldDB" id="A0A7M4DJD9"/>
<dbReference type="PANTHER" id="PTHR11142">
    <property type="entry name" value="PSEUDOURIDYLATE SYNTHASE"/>
    <property type="match status" value="1"/>
</dbReference>
<evidence type="ECO:0000256" key="5">
    <source>
        <dbReference type="RuleBase" id="RU003792"/>
    </source>
</evidence>
<dbReference type="HAMAP" id="MF_00171">
    <property type="entry name" value="TruA"/>
    <property type="match status" value="1"/>
</dbReference>
<comment type="catalytic activity">
    <reaction evidence="4 5">
        <text>uridine(38/39/40) in tRNA = pseudouridine(38/39/40) in tRNA</text>
        <dbReference type="Rhea" id="RHEA:22376"/>
        <dbReference type="Rhea" id="RHEA-COMP:10085"/>
        <dbReference type="Rhea" id="RHEA-COMP:10087"/>
        <dbReference type="ChEBI" id="CHEBI:65314"/>
        <dbReference type="ChEBI" id="CHEBI:65315"/>
        <dbReference type="EC" id="5.4.99.12"/>
    </reaction>
</comment>
<dbReference type="InterPro" id="IPR020097">
    <property type="entry name" value="PsdUridine_synth_TruA_a/b_dom"/>
</dbReference>